<feature type="non-terminal residue" evidence="1">
    <location>
        <position position="116"/>
    </location>
</feature>
<dbReference type="InParanoid" id="A0A1D6JQJ3"/>
<reference evidence="1" key="1">
    <citation type="submission" date="2015-12" db="EMBL/GenBank/DDBJ databases">
        <title>Update maize B73 reference genome by single molecule sequencing technologies.</title>
        <authorList>
            <consortium name="Maize Genome Sequencing Project"/>
            <person name="Ware D."/>
        </authorList>
    </citation>
    <scope>NUCLEOTIDE SEQUENCE [LARGE SCALE GENOMIC DNA]</scope>
    <source>
        <tissue evidence="1">Seedling</tissue>
    </source>
</reference>
<sequence length="116" mass="13243">MFARAGEVSTELAVDLRVVGTRRQRRCLYRRIPLLRRYILGSIDALRAARNSTDRARHGRCILFIHLHTTAGCDYVNDSTKVAYHVLDRMSMRYPVQEASPNSYAAGQSDEIAFKK</sequence>
<evidence type="ECO:0000313" key="1">
    <source>
        <dbReference type="EMBL" id="ONL94253.1"/>
    </source>
</evidence>
<accession>A0A1D6JQJ3</accession>
<gene>
    <name evidence="1" type="ORF">ZEAMMB73_Zm00001d027902</name>
</gene>
<dbReference type="SMR" id="A0A1D6JQJ3"/>
<organism evidence="1">
    <name type="scientific">Zea mays</name>
    <name type="common">Maize</name>
    <dbReference type="NCBI Taxonomy" id="4577"/>
    <lineage>
        <taxon>Eukaryota</taxon>
        <taxon>Viridiplantae</taxon>
        <taxon>Streptophyta</taxon>
        <taxon>Embryophyta</taxon>
        <taxon>Tracheophyta</taxon>
        <taxon>Spermatophyta</taxon>
        <taxon>Magnoliopsida</taxon>
        <taxon>Liliopsida</taxon>
        <taxon>Poales</taxon>
        <taxon>Poaceae</taxon>
        <taxon>PACMAD clade</taxon>
        <taxon>Panicoideae</taxon>
        <taxon>Andropogonodae</taxon>
        <taxon>Andropogoneae</taxon>
        <taxon>Tripsacinae</taxon>
        <taxon>Zea</taxon>
    </lineage>
</organism>
<proteinExistence type="predicted"/>
<name>A0A1D6JQJ3_MAIZE</name>
<dbReference type="PaxDb" id="4577-GRMZM2G445630_P01"/>
<dbReference type="EMBL" id="CM007647">
    <property type="protein sequence ID" value="ONL94253.1"/>
    <property type="molecule type" value="Genomic_DNA"/>
</dbReference>
<protein>
    <submittedName>
        <fullName evidence="1">Uncharacterized protein</fullName>
    </submittedName>
</protein>
<dbReference type="AlphaFoldDB" id="A0A1D6JQJ3"/>